<keyword evidence="2" id="KW-0805">Transcription regulation</keyword>
<evidence type="ECO:0000256" key="5">
    <source>
        <dbReference type="PROSITE-ProRule" id="PRU00169"/>
    </source>
</evidence>
<proteinExistence type="predicted"/>
<dbReference type="PROSITE" id="PS00622">
    <property type="entry name" value="HTH_LUXR_1"/>
    <property type="match status" value="1"/>
</dbReference>
<feature type="domain" description="HTH luxR-type" evidence="6">
    <location>
        <begin position="148"/>
        <end position="213"/>
    </location>
</feature>
<evidence type="ECO:0000256" key="1">
    <source>
        <dbReference type="ARBA" id="ARBA00022553"/>
    </source>
</evidence>
<dbReference type="Gene3D" id="3.40.50.2300">
    <property type="match status" value="1"/>
</dbReference>
<sequence>MMSKKPKIKVIIADDHAILRAGLKQILSETDDILVIAEAQNANEAIKLCSQPDADVLLLDISLPDRSGIEALKYIKRENNHIAVLMLSMHREDEYAIRALKSGAAGYLCKQSASSELVNAIKTVARGKKYITPEVAEILANQIGRDDQKAPHELLSDREYQTFIMIASGLSVTDVANKLSLSVKTVSMYRTRLLEKMQLKHNAELTHYAFKHNLVS</sequence>
<dbReference type="GO" id="GO:0003677">
    <property type="term" value="F:DNA binding"/>
    <property type="evidence" value="ECO:0007669"/>
    <property type="project" value="UniProtKB-KW"/>
</dbReference>
<evidence type="ECO:0000256" key="2">
    <source>
        <dbReference type="ARBA" id="ARBA00023015"/>
    </source>
</evidence>
<dbReference type="InterPro" id="IPR058245">
    <property type="entry name" value="NreC/VraR/RcsB-like_REC"/>
</dbReference>
<dbReference type="PANTHER" id="PTHR43214:SF41">
    <property type="entry name" value="NITRATE_NITRITE RESPONSE REGULATOR PROTEIN NARP"/>
    <property type="match status" value="1"/>
</dbReference>
<dbReference type="GO" id="GO:0006355">
    <property type="term" value="P:regulation of DNA-templated transcription"/>
    <property type="evidence" value="ECO:0007669"/>
    <property type="project" value="InterPro"/>
</dbReference>
<evidence type="ECO:0000256" key="3">
    <source>
        <dbReference type="ARBA" id="ARBA00023125"/>
    </source>
</evidence>
<evidence type="ECO:0000313" key="8">
    <source>
        <dbReference type="EMBL" id="HBA08491.1"/>
    </source>
</evidence>
<dbReference type="PRINTS" id="PR00038">
    <property type="entry name" value="HTHLUXR"/>
</dbReference>
<dbReference type="InterPro" id="IPR000792">
    <property type="entry name" value="Tscrpt_reg_LuxR_C"/>
</dbReference>
<keyword evidence="1 5" id="KW-0597">Phosphoprotein</keyword>
<dbReference type="SUPFAM" id="SSF46894">
    <property type="entry name" value="C-terminal effector domain of the bipartite response regulators"/>
    <property type="match status" value="1"/>
</dbReference>
<evidence type="ECO:0000313" key="9">
    <source>
        <dbReference type="Proteomes" id="UP000264313"/>
    </source>
</evidence>
<keyword evidence="4" id="KW-0804">Transcription</keyword>
<feature type="modified residue" description="4-aspartylphosphate" evidence="5">
    <location>
        <position position="60"/>
    </location>
</feature>
<reference evidence="8 9" key="1">
    <citation type="journal article" date="2018" name="Nat. Biotechnol.">
        <title>A standardized bacterial taxonomy based on genome phylogeny substantially revises the tree of life.</title>
        <authorList>
            <person name="Parks D.H."/>
            <person name="Chuvochina M."/>
            <person name="Waite D.W."/>
            <person name="Rinke C."/>
            <person name="Skarshewski A."/>
            <person name="Chaumeil P.A."/>
            <person name="Hugenholtz P."/>
        </authorList>
    </citation>
    <scope>NUCLEOTIDE SEQUENCE [LARGE SCALE GENOMIC DNA]</scope>
    <source>
        <strain evidence="8">UBA9958</strain>
    </source>
</reference>
<dbReference type="InterPro" id="IPR016032">
    <property type="entry name" value="Sig_transdc_resp-reg_C-effctor"/>
</dbReference>
<protein>
    <submittedName>
        <fullName evidence="8">DNA-binding response regulator</fullName>
    </submittedName>
</protein>
<dbReference type="AlphaFoldDB" id="A0A351R8X0"/>
<dbReference type="GO" id="GO:0000160">
    <property type="term" value="P:phosphorelay signal transduction system"/>
    <property type="evidence" value="ECO:0007669"/>
    <property type="project" value="InterPro"/>
</dbReference>
<dbReference type="InterPro" id="IPR039420">
    <property type="entry name" value="WalR-like"/>
</dbReference>
<evidence type="ECO:0000259" key="6">
    <source>
        <dbReference type="PROSITE" id="PS50043"/>
    </source>
</evidence>
<evidence type="ECO:0000259" key="7">
    <source>
        <dbReference type="PROSITE" id="PS50110"/>
    </source>
</evidence>
<dbReference type="InterPro" id="IPR001789">
    <property type="entry name" value="Sig_transdc_resp-reg_receiver"/>
</dbReference>
<dbReference type="Pfam" id="PF00196">
    <property type="entry name" value="GerE"/>
    <property type="match status" value="1"/>
</dbReference>
<dbReference type="SUPFAM" id="SSF52172">
    <property type="entry name" value="CheY-like"/>
    <property type="match status" value="1"/>
</dbReference>
<dbReference type="CDD" id="cd06170">
    <property type="entry name" value="LuxR_C_like"/>
    <property type="match status" value="1"/>
</dbReference>
<dbReference type="STRING" id="1132855.GCA_000384255_01855"/>
<dbReference type="Proteomes" id="UP000264313">
    <property type="component" value="Unassembled WGS sequence"/>
</dbReference>
<name>A0A351R8X0_9PROT</name>
<dbReference type="SMART" id="SM00448">
    <property type="entry name" value="REC"/>
    <property type="match status" value="1"/>
</dbReference>
<dbReference type="InterPro" id="IPR011006">
    <property type="entry name" value="CheY-like_superfamily"/>
</dbReference>
<dbReference type="EMBL" id="DNAA01000052">
    <property type="protein sequence ID" value="HBA08491.1"/>
    <property type="molecule type" value="Genomic_DNA"/>
</dbReference>
<comment type="caution">
    <text evidence="8">The sequence shown here is derived from an EMBL/GenBank/DDBJ whole genome shotgun (WGS) entry which is preliminary data.</text>
</comment>
<dbReference type="PROSITE" id="PS50110">
    <property type="entry name" value="RESPONSE_REGULATORY"/>
    <property type="match status" value="1"/>
</dbReference>
<dbReference type="CDD" id="cd17535">
    <property type="entry name" value="REC_NarL-like"/>
    <property type="match status" value="1"/>
</dbReference>
<keyword evidence="3 8" id="KW-0238">DNA-binding</keyword>
<evidence type="ECO:0000256" key="4">
    <source>
        <dbReference type="ARBA" id="ARBA00023163"/>
    </source>
</evidence>
<dbReference type="SMART" id="SM00421">
    <property type="entry name" value="HTH_LUXR"/>
    <property type="match status" value="1"/>
</dbReference>
<feature type="domain" description="Response regulatory" evidence="7">
    <location>
        <begin position="9"/>
        <end position="125"/>
    </location>
</feature>
<dbReference type="PROSITE" id="PS50043">
    <property type="entry name" value="HTH_LUXR_2"/>
    <property type="match status" value="1"/>
</dbReference>
<accession>A0A351R8X0</accession>
<organism evidence="8 9">
    <name type="scientific">Methylotenera mobilis</name>
    <dbReference type="NCBI Taxonomy" id="359408"/>
    <lineage>
        <taxon>Bacteria</taxon>
        <taxon>Pseudomonadati</taxon>
        <taxon>Pseudomonadota</taxon>
        <taxon>Betaproteobacteria</taxon>
        <taxon>Nitrosomonadales</taxon>
        <taxon>Methylophilaceae</taxon>
        <taxon>Methylotenera</taxon>
    </lineage>
</organism>
<dbReference type="Pfam" id="PF00072">
    <property type="entry name" value="Response_reg"/>
    <property type="match status" value="1"/>
</dbReference>
<gene>
    <name evidence="8" type="ORF">DCW48_02095</name>
</gene>
<dbReference type="PANTHER" id="PTHR43214">
    <property type="entry name" value="TWO-COMPONENT RESPONSE REGULATOR"/>
    <property type="match status" value="1"/>
</dbReference>